<proteinExistence type="predicted"/>
<sequence>RYFDTIEKDIESLKDEKKQREAHRFEEEIKIKVDDAYKIVSEQIKLMENAEDNKLALVEEYNKVRNKLILKQILEILKIVGQTISYIGGPIGIAGDVIKGGVHIAGIFISEENNNLNFEIPPEIKDSLKKMEKMVENKETLKYNIEIETQLEELSQECNEFPDLKKKIQNLLKNNNNSRIIKEIKDELEQLQKKLEVKKNENVITSQKTDNKLKVIQHFNIAIENIEIATELYNKYKKDKKELDSLTYSIKQADDYIKKLNWYEENIYNTIVSMIKRMQNDIYNIESKIDKKSHSFLDLTKWQVQTSLKDIKYKIQQISGVFKTQEDITYYIEKLDEGLTTLIKIYDRIQDYYDQAKLARYIANIHSPTFTEIENPKIEDKKLNNAINDLNLKIRSNLILWHFKRATSAFKQMVFPLTNKYNGEFLLPFFGWENKIYNQETLEQKIRKMHSFIQKRKIILYKSDESLIKDIFNSEFSQPFFIWNNKTYSQEISKLLNGKEITIYADITKSNHNNKNAIKFNEIGINFRFKPEDKAKQNNMNNELNNFILSMCHLGDSYYKYNDKFYIIKNAKCTIMYGFKKDNNGEPFPHNEIYTKIKNGELMLSPYTMWKIKLEHYNNDANFSKLKKYEKVVDLELVGLGKYIKNSNDLSCK</sequence>
<feature type="non-terminal residue" evidence="2">
    <location>
        <position position="1"/>
    </location>
</feature>
<feature type="coiled-coil region" evidence="1">
    <location>
        <begin position="174"/>
        <end position="208"/>
    </location>
</feature>
<evidence type="ECO:0000313" key="3">
    <source>
        <dbReference type="Proteomes" id="UP000789901"/>
    </source>
</evidence>
<organism evidence="2 3">
    <name type="scientific">Gigaspora margarita</name>
    <dbReference type="NCBI Taxonomy" id="4874"/>
    <lineage>
        <taxon>Eukaryota</taxon>
        <taxon>Fungi</taxon>
        <taxon>Fungi incertae sedis</taxon>
        <taxon>Mucoromycota</taxon>
        <taxon>Glomeromycotina</taxon>
        <taxon>Glomeromycetes</taxon>
        <taxon>Diversisporales</taxon>
        <taxon>Gigasporaceae</taxon>
        <taxon>Gigaspora</taxon>
    </lineage>
</organism>
<reference evidence="2 3" key="1">
    <citation type="submission" date="2021-06" db="EMBL/GenBank/DDBJ databases">
        <authorList>
            <person name="Kallberg Y."/>
            <person name="Tangrot J."/>
            <person name="Rosling A."/>
        </authorList>
    </citation>
    <scope>NUCLEOTIDE SEQUENCE [LARGE SCALE GENOMIC DNA]</scope>
    <source>
        <strain evidence="2 3">120-4 pot B 10/14</strain>
    </source>
</reference>
<name>A0ABN7WQG7_GIGMA</name>
<accession>A0ABN7WQG7</accession>
<evidence type="ECO:0000313" key="2">
    <source>
        <dbReference type="EMBL" id="CAG8837822.1"/>
    </source>
</evidence>
<protein>
    <submittedName>
        <fullName evidence="2">33632_t:CDS:1</fullName>
    </submittedName>
</protein>
<comment type="caution">
    <text evidence="2">The sequence shown here is derived from an EMBL/GenBank/DDBJ whole genome shotgun (WGS) entry which is preliminary data.</text>
</comment>
<dbReference type="Proteomes" id="UP000789901">
    <property type="component" value="Unassembled WGS sequence"/>
</dbReference>
<dbReference type="EMBL" id="CAJVQB010056732">
    <property type="protein sequence ID" value="CAG8837822.1"/>
    <property type="molecule type" value="Genomic_DNA"/>
</dbReference>
<evidence type="ECO:0000256" key="1">
    <source>
        <dbReference type="SAM" id="Coils"/>
    </source>
</evidence>
<keyword evidence="1" id="KW-0175">Coiled coil</keyword>
<gene>
    <name evidence="2" type="ORF">GMARGA_LOCUS33676</name>
</gene>
<keyword evidence="3" id="KW-1185">Reference proteome</keyword>
<feature type="non-terminal residue" evidence="2">
    <location>
        <position position="653"/>
    </location>
</feature>